<sequence>MTPRHIIYGTVTSKFIPCLFIPSNFILSKFSLGLSLSHVIRFKFLQTLVVYMLDCRGAPPVGQQWAVGTGDH</sequence>
<dbReference type="AlphaFoldDB" id="A0A0K2TY01"/>
<dbReference type="EMBL" id="HACA01013231">
    <property type="protein sequence ID" value="CDW30592.1"/>
    <property type="molecule type" value="Transcribed_RNA"/>
</dbReference>
<evidence type="ECO:0000313" key="1">
    <source>
        <dbReference type="EMBL" id="CDW30592.1"/>
    </source>
</evidence>
<dbReference type="EMBL" id="HACA01013232">
    <property type="protein sequence ID" value="CDW30593.1"/>
    <property type="molecule type" value="Transcribed_RNA"/>
</dbReference>
<reference evidence="1" key="1">
    <citation type="submission" date="2014-05" db="EMBL/GenBank/DDBJ databases">
        <authorList>
            <person name="Chronopoulou M."/>
        </authorList>
    </citation>
    <scope>NUCLEOTIDE SEQUENCE</scope>
    <source>
        <tissue evidence="1">Whole organism</tissue>
    </source>
</reference>
<organism evidence="1">
    <name type="scientific">Lepeophtheirus salmonis</name>
    <name type="common">Salmon louse</name>
    <name type="synonym">Caligus salmonis</name>
    <dbReference type="NCBI Taxonomy" id="72036"/>
    <lineage>
        <taxon>Eukaryota</taxon>
        <taxon>Metazoa</taxon>
        <taxon>Ecdysozoa</taxon>
        <taxon>Arthropoda</taxon>
        <taxon>Crustacea</taxon>
        <taxon>Multicrustacea</taxon>
        <taxon>Hexanauplia</taxon>
        <taxon>Copepoda</taxon>
        <taxon>Siphonostomatoida</taxon>
        <taxon>Caligidae</taxon>
        <taxon>Lepeophtheirus</taxon>
    </lineage>
</organism>
<accession>A0A0K2TY01</accession>
<protein>
    <submittedName>
        <fullName evidence="1">Uncharacterized protein</fullName>
    </submittedName>
</protein>
<name>A0A0K2TY01_LEPSM</name>
<dbReference type="EMBL" id="HACA01013230">
    <property type="protein sequence ID" value="CDW30591.1"/>
    <property type="molecule type" value="Transcribed_RNA"/>
</dbReference>
<proteinExistence type="predicted"/>